<dbReference type="OrthoDB" id="3364440at2759"/>
<dbReference type="EMBL" id="JAGIXG020000075">
    <property type="protein sequence ID" value="KAI6778286.1"/>
    <property type="molecule type" value="Genomic_DNA"/>
</dbReference>
<dbReference type="RefSeq" id="XP_051359142.1">
    <property type="nucleotide sequence ID" value="XM_051509938.1"/>
</dbReference>
<dbReference type="AlphaFoldDB" id="A0A9P9XUY3"/>
<dbReference type="InterPro" id="IPR008146">
    <property type="entry name" value="Gln_synth_cat_dom"/>
</dbReference>
<dbReference type="SUPFAM" id="SSF55931">
    <property type="entry name" value="Glutamine synthetase/guanido kinase"/>
    <property type="match status" value="1"/>
</dbReference>
<reference evidence="5" key="1">
    <citation type="journal article" date="2021" name="J Fungi (Basel)">
        <title>Genomic and Metabolomic Analyses of the Marine Fungus Emericellopsis cladophorae: Insights into Saltwater Adaptability Mechanisms and Its Biosynthetic Potential.</title>
        <authorList>
            <person name="Goncalves M.F.M."/>
            <person name="Hilario S."/>
            <person name="Van de Peer Y."/>
            <person name="Esteves A.C."/>
            <person name="Alves A."/>
        </authorList>
    </citation>
    <scope>NUCLEOTIDE SEQUENCE</scope>
    <source>
        <strain evidence="5">MUM 19.33</strain>
    </source>
</reference>
<keyword evidence="6" id="KW-1185">Reference proteome</keyword>
<dbReference type="PANTHER" id="PTHR43785:SF2">
    <property type="entry name" value="TYPE-1 GLUTAMINE SYNTHETASE 1"/>
    <property type="match status" value="1"/>
</dbReference>
<comment type="caution">
    <text evidence="5">The sequence shown here is derived from an EMBL/GenBank/DDBJ whole genome shotgun (WGS) entry which is preliminary data.</text>
</comment>
<evidence type="ECO:0000256" key="1">
    <source>
        <dbReference type="ARBA" id="ARBA00022598"/>
    </source>
</evidence>
<proteinExistence type="inferred from homology"/>
<dbReference type="Gene3D" id="3.30.590.10">
    <property type="entry name" value="Glutamine synthetase/guanido kinase, catalytic domain"/>
    <property type="match status" value="1"/>
</dbReference>
<evidence type="ECO:0000313" key="6">
    <source>
        <dbReference type="Proteomes" id="UP001055219"/>
    </source>
</evidence>
<evidence type="ECO:0000256" key="3">
    <source>
        <dbReference type="SAM" id="SignalP"/>
    </source>
</evidence>
<comment type="similarity">
    <text evidence="2">Belongs to the glutamine synthetase family.</text>
</comment>
<keyword evidence="1" id="KW-0436">Ligase</keyword>
<sequence>MIPSHPTASSFLAVVMQRLKALCVFGLANFDSYCRVSGDCAGEWIGWGTGNEDLPVRGVAPNHWEFRSLDTTANVYLFAAALIYAGTAGIKDEAALVHTDCQVVPSALTSEETEKQLLPFGITDRMLRCSIGSTLTKHYMDVKEREVGYFVQMTDEERQLKFLDYS</sequence>
<evidence type="ECO:0000256" key="2">
    <source>
        <dbReference type="RuleBase" id="RU000384"/>
    </source>
</evidence>
<keyword evidence="3" id="KW-0732">Signal</keyword>
<dbReference type="PANTHER" id="PTHR43785">
    <property type="entry name" value="GAMMA-GLUTAMYLPUTRESCINE SYNTHETASE"/>
    <property type="match status" value="1"/>
</dbReference>
<accession>A0A9P9XUY3</accession>
<dbReference type="Pfam" id="PF00120">
    <property type="entry name" value="Gln-synt_C"/>
    <property type="match status" value="1"/>
</dbReference>
<feature type="domain" description="GS catalytic" evidence="4">
    <location>
        <begin position="7"/>
        <end position="152"/>
    </location>
</feature>
<evidence type="ECO:0000259" key="4">
    <source>
        <dbReference type="Pfam" id="PF00120"/>
    </source>
</evidence>
<organism evidence="5 6">
    <name type="scientific">Emericellopsis cladophorae</name>
    <dbReference type="NCBI Taxonomy" id="2686198"/>
    <lineage>
        <taxon>Eukaryota</taxon>
        <taxon>Fungi</taxon>
        <taxon>Dikarya</taxon>
        <taxon>Ascomycota</taxon>
        <taxon>Pezizomycotina</taxon>
        <taxon>Sordariomycetes</taxon>
        <taxon>Hypocreomycetidae</taxon>
        <taxon>Hypocreales</taxon>
        <taxon>Bionectriaceae</taxon>
        <taxon>Emericellopsis</taxon>
    </lineage>
</organism>
<dbReference type="GO" id="GO:0004356">
    <property type="term" value="F:glutamine synthetase activity"/>
    <property type="evidence" value="ECO:0007669"/>
    <property type="project" value="InterPro"/>
</dbReference>
<reference evidence="5" key="2">
    <citation type="submission" date="2022-07" db="EMBL/GenBank/DDBJ databases">
        <authorList>
            <person name="Goncalves M.F.M."/>
            <person name="Hilario S."/>
            <person name="Van De Peer Y."/>
            <person name="Esteves A.C."/>
            <person name="Alves A."/>
        </authorList>
    </citation>
    <scope>NUCLEOTIDE SEQUENCE</scope>
    <source>
        <strain evidence="5">MUM 19.33</strain>
    </source>
</reference>
<dbReference type="Proteomes" id="UP001055219">
    <property type="component" value="Unassembled WGS sequence"/>
</dbReference>
<dbReference type="GeneID" id="75830682"/>
<protein>
    <recommendedName>
        <fullName evidence="4">GS catalytic domain-containing protein</fullName>
    </recommendedName>
</protein>
<feature type="signal peptide" evidence="3">
    <location>
        <begin position="1"/>
        <end position="21"/>
    </location>
</feature>
<dbReference type="InterPro" id="IPR014746">
    <property type="entry name" value="Gln_synth/guanido_kin_cat_dom"/>
</dbReference>
<gene>
    <name evidence="5" type="ORF">J7T54_004193</name>
</gene>
<name>A0A9P9XUY3_9HYPO</name>
<evidence type="ECO:0000313" key="5">
    <source>
        <dbReference type="EMBL" id="KAI6778286.1"/>
    </source>
</evidence>
<feature type="chain" id="PRO_5040503615" description="GS catalytic domain-containing protein" evidence="3">
    <location>
        <begin position="22"/>
        <end position="166"/>
    </location>
</feature>